<proteinExistence type="predicted"/>
<evidence type="ECO:0000313" key="2">
    <source>
        <dbReference type="EMBL" id="XCH24852.1"/>
    </source>
</evidence>
<feature type="chain" id="PRO_5044020596" description="SBBP repeat-containing protein" evidence="1">
    <location>
        <begin position="28"/>
        <end position="212"/>
    </location>
</feature>
<dbReference type="Gene3D" id="2.120.10.30">
    <property type="entry name" value="TolB, C-terminal domain"/>
    <property type="match status" value="1"/>
</dbReference>
<dbReference type="AlphaFoldDB" id="A0AAU8FJR9"/>
<dbReference type="PANTHER" id="PTHR35580:SF1">
    <property type="entry name" value="PHYTASE-LIKE DOMAIN-CONTAINING PROTEIN"/>
    <property type="match status" value="1"/>
</dbReference>
<dbReference type="PANTHER" id="PTHR35580">
    <property type="entry name" value="CELL SURFACE GLYCOPROTEIN (S-LAYER PROTEIN)-LIKE PROTEIN"/>
    <property type="match status" value="1"/>
</dbReference>
<gene>
    <name evidence="2" type="ORF">ABV298_00010</name>
</gene>
<reference evidence="2" key="1">
    <citation type="submission" date="2024-06" db="EMBL/GenBank/DDBJ databases">
        <title>Sequencing and assembly of the genome of Dyadobacter sp. strain 676, a symbiont of Cyamopsis tetragonoloba.</title>
        <authorList>
            <person name="Guro P."/>
            <person name="Sazanova A."/>
            <person name="Kuznetsova I."/>
            <person name="Belimov A."/>
            <person name="Safronova V."/>
        </authorList>
    </citation>
    <scope>NUCLEOTIDE SEQUENCE</scope>
    <source>
        <strain evidence="2">676</strain>
    </source>
</reference>
<sequence>MHRPVKHLLAMGLAFCLFLLTQSRLHAQEVGLQWADGLLTGQTCSPTGVATDANKNVYVTGYFTGTVDFNPAAAAANLTSLGGSDIFVAKYDQFGRYLWAKRIGAADEERGYELVADAAGNVYVTGFFSGTVDFDPNAGVSNLTTTGGAAGQDPYLLKLNTSGNFVWARRMGVGGFAWGLSFDPAGNIIVGGIYGCWNRHIRLLLCYFRRRV</sequence>
<protein>
    <recommendedName>
        <fullName evidence="3">SBBP repeat-containing protein</fullName>
    </recommendedName>
</protein>
<feature type="signal peptide" evidence="1">
    <location>
        <begin position="1"/>
        <end position="27"/>
    </location>
</feature>
<name>A0AAU8FJR9_9BACT</name>
<dbReference type="InterPro" id="IPR052918">
    <property type="entry name" value="Motility_Chemotaxis_Reg"/>
</dbReference>
<accession>A0AAU8FJR9</accession>
<dbReference type="SUPFAM" id="SSF101898">
    <property type="entry name" value="NHL repeat"/>
    <property type="match status" value="1"/>
</dbReference>
<evidence type="ECO:0008006" key="3">
    <source>
        <dbReference type="Google" id="ProtNLM"/>
    </source>
</evidence>
<evidence type="ECO:0000256" key="1">
    <source>
        <dbReference type="SAM" id="SignalP"/>
    </source>
</evidence>
<organism evidence="2">
    <name type="scientific">Dyadobacter sp. 676</name>
    <dbReference type="NCBI Taxonomy" id="3088362"/>
    <lineage>
        <taxon>Bacteria</taxon>
        <taxon>Pseudomonadati</taxon>
        <taxon>Bacteroidota</taxon>
        <taxon>Cytophagia</taxon>
        <taxon>Cytophagales</taxon>
        <taxon>Spirosomataceae</taxon>
        <taxon>Dyadobacter</taxon>
    </lineage>
</organism>
<keyword evidence="1" id="KW-0732">Signal</keyword>
<dbReference type="InterPro" id="IPR011042">
    <property type="entry name" value="6-blade_b-propeller_TolB-like"/>
</dbReference>
<dbReference type="EMBL" id="CP159289">
    <property type="protein sequence ID" value="XCH24852.1"/>
    <property type="molecule type" value="Genomic_DNA"/>
</dbReference>
<dbReference type="RefSeq" id="WP_353720160.1">
    <property type="nucleotide sequence ID" value="NZ_CP159289.1"/>
</dbReference>